<proteinExistence type="predicted"/>
<reference evidence="2 3" key="1">
    <citation type="journal article" date="2012" name="J. Bacteriol.">
        <title>Genome Sequence of the Pattern-Forming Social Bacterium Paenibacillus dendritiformis C454 Chiral Morphotype.</title>
        <authorList>
            <person name="Sirota-Madi A."/>
            <person name="Olender T."/>
            <person name="Helman Y."/>
            <person name="Brainis I."/>
            <person name="Finkelshtein A."/>
            <person name="Roth D."/>
            <person name="Hagai E."/>
            <person name="Leshkowitz D."/>
            <person name="Brodsky L."/>
            <person name="Galatenko V."/>
            <person name="Nikolaev V."/>
            <person name="Gutnick D.L."/>
            <person name="Lancet D."/>
            <person name="Ben-Jacob E."/>
        </authorList>
    </citation>
    <scope>NUCLEOTIDE SEQUENCE [LARGE SCALE GENOMIC DNA]</scope>
    <source>
        <strain evidence="2 3">C454</strain>
    </source>
</reference>
<protein>
    <recommendedName>
        <fullName evidence="1">HTH LytTR-type domain-containing protein</fullName>
    </recommendedName>
</protein>
<dbReference type="STRING" id="1131935.PDENDC454_16798"/>
<gene>
    <name evidence="2" type="ORF">PDENDC454_16798</name>
</gene>
<dbReference type="PATRIC" id="fig|1131935.3.peg.3497"/>
<sequence length="40" mass="4707">MREIEAWTKDSYILKLDDKTGSTVPLSRSKYMELKGQFKI</sequence>
<dbReference type="Proteomes" id="UP000003900">
    <property type="component" value="Unassembled WGS sequence"/>
</dbReference>
<comment type="caution">
    <text evidence="2">The sequence shown here is derived from an EMBL/GenBank/DDBJ whole genome shotgun (WGS) entry which is preliminary data.</text>
</comment>
<accession>H3SII6</accession>
<evidence type="ECO:0000259" key="1">
    <source>
        <dbReference type="PROSITE" id="PS50930"/>
    </source>
</evidence>
<dbReference type="EMBL" id="AHKH01000047">
    <property type="protein sequence ID" value="EHQ61112.1"/>
    <property type="molecule type" value="Genomic_DNA"/>
</dbReference>
<keyword evidence="3" id="KW-1185">Reference proteome</keyword>
<name>H3SII6_9BACL</name>
<dbReference type="PROSITE" id="PS50930">
    <property type="entry name" value="HTH_LYTTR"/>
    <property type="match status" value="1"/>
</dbReference>
<dbReference type="GO" id="GO:0003677">
    <property type="term" value="F:DNA binding"/>
    <property type="evidence" value="ECO:0007669"/>
    <property type="project" value="InterPro"/>
</dbReference>
<dbReference type="InterPro" id="IPR007492">
    <property type="entry name" value="LytTR_DNA-bd_dom"/>
</dbReference>
<feature type="domain" description="HTH LytTR-type" evidence="1">
    <location>
        <begin position="1"/>
        <end position="40"/>
    </location>
</feature>
<dbReference type="AlphaFoldDB" id="H3SII6"/>
<evidence type="ECO:0000313" key="2">
    <source>
        <dbReference type="EMBL" id="EHQ61112.1"/>
    </source>
</evidence>
<evidence type="ECO:0000313" key="3">
    <source>
        <dbReference type="Proteomes" id="UP000003900"/>
    </source>
</evidence>
<organism evidence="2 3">
    <name type="scientific">Paenibacillus dendritiformis C454</name>
    <dbReference type="NCBI Taxonomy" id="1131935"/>
    <lineage>
        <taxon>Bacteria</taxon>
        <taxon>Bacillati</taxon>
        <taxon>Bacillota</taxon>
        <taxon>Bacilli</taxon>
        <taxon>Bacillales</taxon>
        <taxon>Paenibacillaceae</taxon>
        <taxon>Paenibacillus</taxon>
    </lineage>
</organism>